<dbReference type="EMBL" id="LXEO01000015">
    <property type="protein sequence ID" value="OAT19418.1"/>
    <property type="molecule type" value="Genomic_DNA"/>
</dbReference>
<feature type="transmembrane region" description="Helical" evidence="9">
    <location>
        <begin position="21"/>
        <end position="44"/>
    </location>
</feature>
<dbReference type="PATRIC" id="fig|1354255.3.peg.1353"/>
<dbReference type="InterPro" id="IPR006144">
    <property type="entry name" value="Secretion_HlyD_CS"/>
</dbReference>
<dbReference type="GO" id="GO:0005886">
    <property type="term" value="C:plasma membrane"/>
    <property type="evidence" value="ECO:0007669"/>
    <property type="project" value="UniProtKB-SubCell"/>
</dbReference>
<dbReference type="NCBIfam" id="TIGR01843">
    <property type="entry name" value="type_I_hlyD"/>
    <property type="match status" value="1"/>
</dbReference>
<evidence type="ECO:0000256" key="1">
    <source>
        <dbReference type="ARBA" id="ARBA00004377"/>
    </source>
</evidence>
<dbReference type="AlphaFoldDB" id="A0A1B7HUV8"/>
<dbReference type="Gene3D" id="1.10.287.470">
    <property type="entry name" value="Helix hairpin bin"/>
    <property type="match status" value="1"/>
</dbReference>
<dbReference type="InterPro" id="IPR058781">
    <property type="entry name" value="HH_AprE-like"/>
</dbReference>
<keyword evidence="7 9" id="KW-1133">Transmembrane helix</keyword>
<dbReference type="PANTHER" id="PTHR30386:SF17">
    <property type="entry name" value="ALKALINE PROTEASE SECRETION PROTEIN APRE"/>
    <property type="match status" value="1"/>
</dbReference>
<evidence type="ECO:0000256" key="2">
    <source>
        <dbReference type="ARBA" id="ARBA00009477"/>
    </source>
</evidence>
<protein>
    <recommendedName>
        <fullName evidence="9">Membrane fusion protein (MFP) family protein</fullName>
    </recommendedName>
</protein>
<dbReference type="GO" id="GO:0009306">
    <property type="term" value="P:protein secretion"/>
    <property type="evidence" value="ECO:0007669"/>
    <property type="project" value="InterPro"/>
</dbReference>
<evidence type="ECO:0000256" key="7">
    <source>
        <dbReference type="ARBA" id="ARBA00022989"/>
    </source>
</evidence>
<dbReference type="Gene3D" id="2.40.50.100">
    <property type="match status" value="2"/>
</dbReference>
<dbReference type="Pfam" id="PF26002">
    <property type="entry name" value="Beta-barrel_AprE"/>
    <property type="match status" value="1"/>
</dbReference>
<proteinExistence type="inferred from homology"/>
<comment type="similarity">
    <text evidence="2 9">Belongs to the membrane fusion protein (MFP) (TC 8.A.1) family.</text>
</comment>
<reference evidence="13 14" key="1">
    <citation type="submission" date="2016-04" db="EMBL/GenBank/DDBJ databases">
        <title>ATOL: Assembling a taxonomically balanced genome-scale reconstruction of the evolutionary history of the Enterobacteriaceae.</title>
        <authorList>
            <person name="Plunkett G.III."/>
            <person name="Neeno-Eckwall E.C."/>
            <person name="Glasner J.D."/>
            <person name="Perna N.T."/>
        </authorList>
    </citation>
    <scope>NUCLEOTIDE SEQUENCE [LARGE SCALE GENOMIC DNA]</scope>
    <source>
        <strain evidence="13 14">ATCC 51607</strain>
    </source>
</reference>
<dbReference type="InterPro" id="IPR010129">
    <property type="entry name" value="T1SS_HlyD"/>
</dbReference>
<keyword evidence="4 9" id="KW-1003">Cell membrane</keyword>
<dbReference type="Pfam" id="PF25994">
    <property type="entry name" value="HH_AprE"/>
    <property type="match status" value="1"/>
</dbReference>
<evidence type="ECO:0000256" key="3">
    <source>
        <dbReference type="ARBA" id="ARBA00022448"/>
    </source>
</evidence>
<dbReference type="PRINTS" id="PR01490">
    <property type="entry name" value="RTXTOXIND"/>
</dbReference>
<evidence type="ECO:0000256" key="10">
    <source>
        <dbReference type="SAM" id="Coils"/>
    </source>
</evidence>
<dbReference type="Proteomes" id="UP000078286">
    <property type="component" value="Unassembled WGS sequence"/>
</dbReference>
<evidence type="ECO:0000256" key="6">
    <source>
        <dbReference type="ARBA" id="ARBA00022692"/>
    </source>
</evidence>
<comment type="subcellular location">
    <subcellularLocation>
        <location evidence="1 9">Cell inner membrane</location>
        <topology evidence="1 9">Single-pass membrane protein</topology>
    </subcellularLocation>
</comment>
<evidence type="ECO:0000256" key="9">
    <source>
        <dbReference type="RuleBase" id="RU365093"/>
    </source>
</evidence>
<keyword evidence="14" id="KW-1185">Reference proteome</keyword>
<dbReference type="PANTHER" id="PTHR30386">
    <property type="entry name" value="MEMBRANE FUSION SUBUNIT OF EMRAB-TOLC MULTIDRUG EFFLUX PUMP"/>
    <property type="match status" value="1"/>
</dbReference>
<keyword evidence="3 9" id="KW-0813">Transport</keyword>
<dbReference type="InterPro" id="IPR058982">
    <property type="entry name" value="Beta-barrel_AprE"/>
</dbReference>
<dbReference type="InterPro" id="IPR050739">
    <property type="entry name" value="MFP"/>
</dbReference>
<keyword evidence="8 9" id="KW-0472">Membrane</keyword>
<evidence type="ECO:0000256" key="5">
    <source>
        <dbReference type="ARBA" id="ARBA00022519"/>
    </source>
</evidence>
<keyword evidence="5 9" id="KW-0997">Cell inner membrane</keyword>
<sequence>MMKKNNKDTETSGSGSVDTNIWPPILRGIIVITIGVGGFLLWAVQAPLDAGVVADGTVTVSSHRKTIQHLSGGRVTDIFIKEGDLVKKNQVLVRLDKMQLGMRYSTLNAQYISAKSIEDRLLAERDGLEVIAFDNTLTQQFPDNKRLAAVRNLQGKLFDTRRKNIQDELSMIQETLDGLVGQIENLNKIKSYRDHQSTLINRELGAIRALSEKNYYPKAQLLVLEREAAEISSNVSEDILNIAKLKSQQNELKIKAYQVRHQYLREVESELTEKQKEVAMLEDELVSTRHELDNTEIRSPIDGIVLDVKVSTVGGIIQPGEHLMDIVAAGQPLQIDAKIPVHAIDKLVPGLMVDVLFPALNHALLPSVPAHVLTISADRLIDEATQQPYYLAEVQVSTEGVRLLGDYKIKAGMPASVTIKTGERTFLSYLFKPLIARLELAFKEY</sequence>
<name>A0A1B7HUV8_9ENTR</name>
<dbReference type="RefSeq" id="WP_342446857.1">
    <property type="nucleotide sequence ID" value="NZ_LXEO01000015.1"/>
</dbReference>
<gene>
    <name evidence="13" type="ORF">M979_1309</name>
</gene>
<feature type="domain" description="AprE-like beta-barrel" evidence="12">
    <location>
        <begin position="334"/>
        <end position="422"/>
    </location>
</feature>
<feature type="coiled-coil region" evidence="10">
    <location>
        <begin position="264"/>
        <end position="298"/>
    </location>
</feature>
<evidence type="ECO:0000256" key="8">
    <source>
        <dbReference type="ARBA" id="ARBA00023136"/>
    </source>
</evidence>
<dbReference type="PROSITE" id="PS00543">
    <property type="entry name" value="HLYD_FAMILY"/>
    <property type="match status" value="1"/>
</dbReference>
<keyword evidence="10" id="KW-0175">Coiled coil</keyword>
<feature type="domain" description="AprE-like long alpha-helical hairpin" evidence="11">
    <location>
        <begin position="103"/>
        <end position="290"/>
    </location>
</feature>
<evidence type="ECO:0000313" key="14">
    <source>
        <dbReference type="Proteomes" id="UP000078286"/>
    </source>
</evidence>
<evidence type="ECO:0000259" key="12">
    <source>
        <dbReference type="Pfam" id="PF26002"/>
    </source>
</evidence>
<evidence type="ECO:0000256" key="4">
    <source>
        <dbReference type="ARBA" id="ARBA00022475"/>
    </source>
</evidence>
<evidence type="ECO:0000259" key="11">
    <source>
        <dbReference type="Pfam" id="PF25994"/>
    </source>
</evidence>
<organism evidence="13 14">
    <name type="scientific">Buttiauxella noackiae ATCC 51607</name>
    <dbReference type="NCBI Taxonomy" id="1354255"/>
    <lineage>
        <taxon>Bacteria</taxon>
        <taxon>Pseudomonadati</taxon>
        <taxon>Pseudomonadota</taxon>
        <taxon>Gammaproteobacteria</taxon>
        <taxon>Enterobacterales</taxon>
        <taxon>Enterobacteriaceae</taxon>
        <taxon>Buttiauxella</taxon>
    </lineage>
</organism>
<keyword evidence="6 9" id="KW-0812">Transmembrane</keyword>
<comment type="caution">
    <text evidence="13">The sequence shown here is derived from an EMBL/GenBank/DDBJ whole genome shotgun (WGS) entry which is preliminary data.</text>
</comment>
<accession>A0A1B7HUV8</accession>
<evidence type="ECO:0000313" key="13">
    <source>
        <dbReference type="EMBL" id="OAT19418.1"/>
    </source>
</evidence>
<dbReference type="Gene3D" id="2.40.30.170">
    <property type="match status" value="1"/>
</dbReference>